<reference evidence="1 2" key="1">
    <citation type="submission" date="2020-06" db="EMBL/GenBank/DDBJ databases">
        <title>Dysbiosis in marine aquaculture revealed through microbiome analysis: reverse ecology for environmental sustainability.</title>
        <authorList>
            <person name="Haro-Moreno J.M."/>
            <person name="Coutinho F.H."/>
            <person name="Zaragoza-Solas A."/>
            <person name="Picazo A."/>
            <person name="Almagro-Moreno S."/>
            <person name="Lopez-Perez M."/>
        </authorList>
    </citation>
    <scope>NUCLEOTIDE SEQUENCE [LARGE SCALE GENOMIC DNA]</scope>
    <source>
        <strain evidence="1">MCMED-G42</strain>
    </source>
</reference>
<accession>A0A838YMK3</accession>
<evidence type="ECO:0000313" key="1">
    <source>
        <dbReference type="EMBL" id="MBA4723792.1"/>
    </source>
</evidence>
<dbReference type="PANTHER" id="PTHR36573:SF1">
    <property type="entry name" value="INTERMEMBRANE PHOSPHOLIPID TRANSPORT SYSTEM BINDING PROTEIN MLAC"/>
    <property type="match status" value="1"/>
</dbReference>
<comment type="caution">
    <text evidence="1">The sequence shown here is derived from an EMBL/GenBank/DDBJ whole genome shotgun (WGS) entry which is preliminary data.</text>
</comment>
<dbReference type="EMBL" id="JACETM010000005">
    <property type="protein sequence ID" value="MBA4723792.1"/>
    <property type="molecule type" value="Genomic_DNA"/>
</dbReference>
<gene>
    <name evidence="1" type="ORF">H2021_01105</name>
</gene>
<dbReference type="InterPro" id="IPR042245">
    <property type="entry name" value="Tgt2/MlaC_sf"/>
</dbReference>
<dbReference type="Proteomes" id="UP000585327">
    <property type="component" value="Unassembled WGS sequence"/>
</dbReference>
<protein>
    <submittedName>
        <fullName evidence="1">ABC transporter substrate-binding protein</fullName>
    </submittedName>
</protein>
<organism evidence="1 2">
    <name type="scientific">SAR86 cluster bacterium</name>
    <dbReference type="NCBI Taxonomy" id="2030880"/>
    <lineage>
        <taxon>Bacteria</taxon>
        <taxon>Pseudomonadati</taxon>
        <taxon>Pseudomonadota</taxon>
        <taxon>Gammaproteobacteria</taxon>
        <taxon>SAR86 cluster</taxon>
    </lineage>
</organism>
<sequence length="209" mass="24303">MLSNHKNYFFSIFFVLCSFETNAEENPYIYIDTNAQLMVETLKKNKQLFANDRDLFEDKIKEIFEPMIDFRLIAASVMGKKYYFKATKDERVEFIEIFKDSLLDTYAETLAQWEDQVIETIFVEYDSEKAPKSIEVKQELNTGDSIYPILYKLRKTENGWAIINIIINGVNLGLTFRNQFRALADEHDENVTLTIKNWVSDAGNAGIDG</sequence>
<dbReference type="InterPro" id="IPR008869">
    <property type="entry name" value="MlaC/ttg2D"/>
</dbReference>
<proteinExistence type="predicted"/>
<dbReference type="Gene3D" id="3.10.450.710">
    <property type="entry name" value="Tgt2/MlaC"/>
    <property type="match status" value="1"/>
</dbReference>
<dbReference type="PANTHER" id="PTHR36573">
    <property type="entry name" value="INTERMEMBRANE PHOSPHOLIPID TRANSPORT SYSTEM BINDING PROTEIN MLAC"/>
    <property type="match status" value="1"/>
</dbReference>
<name>A0A838YMK3_9GAMM</name>
<dbReference type="AlphaFoldDB" id="A0A838YMK3"/>
<dbReference type="PIRSF" id="PIRSF004649">
    <property type="entry name" value="MlaC"/>
    <property type="match status" value="1"/>
</dbReference>
<dbReference type="Pfam" id="PF05494">
    <property type="entry name" value="MlaC"/>
    <property type="match status" value="1"/>
</dbReference>
<evidence type="ECO:0000313" key="2">
    <source>
        <dbReference type="Proteomes" id="UP000585327"/>
    </source>
</evidence>